<evidence type="ECO:0000259" key="10">
    <source>
        <dbReference type="PROSITE" id="PS52029"/>
    </source>
</evidence>
<protein>
    <submittedName>
        <fullName evidence="11">L,D-transpeptidase family protein</fullName>
    </submittedName>
</protein>
<dbReference type="GO" id="GO:0018104">
    <property type="term" value="P:peptidoglycan-protein cross-linking"/>
    <property type="evidence" value="ECO:0007669"/>
    <property type="project" value="TreeGrafter"/>
</dbReference>
<comment type="pathway">
    <text evidence="1 7">Cell wall biogenesis; peptidoglycan biosynthesis.</text>
</comment>
<dbReference type="GO" id="GO:0005576">
    <property type="term" value="C:extracellular region"/>
    <property type="evidence" value="ECO:0007669"/>
    <property type="project" value="TreeGrafter"/>
</dbReference>
<dbReference type="EMBL" id="JAAVLW010000006">
    <property type="protein sequence ID" value="NOJ48772.1"/>
    <property type="molecule type" value="Genomic_DNA"/>
</dbReference>
<dbReference type="UniPathway" id="UPA00219"/>
<feature type="region of interest" description="Disordered" evidence="9">
    <location>
        <begin position="384"/>
        <end position="406"/>
    </location>
</feature>
<evidence type="ECO:0000256" key="3">
    <source>
        <dbReference type="ARBA" id="ARBA00022679"/>
    </source>
</evidence>
<keyword evidence="3" id="KW-0808">Transferase</keyword>
<sequence length="497" mass="52948">MTPRCVGPKCRWRWAAYLAVAALVLIAAGGNATARGGRSERPIEAIQSRSAGDPVMAIVSLLNQRITIYDSQGWILRAPVSSGTKGRETPAGIFSIIQKVAEHYSNIYDDAYMPHMQRITWSGIALHGGVLPGRPASHGCIRLPFDFAERLFDATRIGMRVIVAPTDVAPVEITHPLLFQPKPGAAVLAAARAAEAQEAVKKAVNVKLAAATASREAALATAPVRSAENLKLKAEAQLAAAETALGSAKSAEEKELAEGAKAQAVAKLAELQAQWEAARADLQQKRDIVASAREAAAAAEAARVEAAEAARQIARELQPVSVLISRKSQRLYVRQAFEPVFESPVTIAEPDRPIGTHVFTAVERTSDDANLRWSVVSLLGSKHATDGTVQPHGRARGSGGRDVEPVPTDLGNAKAALDRIAIPQEALDRIVAVAPRSSLIVTDEAPSSETGKGTEFVVLLSGEPQGGIKKRRRSPGSEFSRGLPFWRSPFGAPFPTW</sequence>
<dbReference type="CDD" id="cd16913">
    <property type="entry name" value="YkuD_like"/>
    <property type="match status" value="1"/>
</dbReference>
<dbReference type="NCBIfam" id="NF009120">
    <property type="entry name" value="PRK12472.1"/>
    <property type="match status" value="1"/>
</dbReference>
<evidence type="ECO:0000256" key="7">
    <source>
        <dbReference type="PROSITE-ProRule" id="PRU01373"/>
    </source>
</evidence>
<comment type="similarity">
    <text evidence="2">Belongs to the YkuD family.</text>
</comment>
<evidence type="ECO:0000256" key="8">
    <source>
        <dbReference type="SAM" id="Coils"/>
    </source>
</evidence>
<dbReference type="RefSeq" id="WP_171711640.1">
    <property type="nucleotide sequence ID" value="NZ_JAAVLW010000006.1"/>
</dbReference>
<dbReference type="Proteomes" id="UP000528734">
    <property type="component" value="Unassembled WGS sequence"/>
</dbReference>
<dbReference type="InterPro" id="IPR005490">
    <property type="entry name" value="LD_TPept_cat_dom"/>
</dbReference>
<evidence type="ECO:0000256" key="1">
    <source>
        <dbReference type="ARBA" id="ARBA00004752"/>
    </source>
</evidence>
<accession>A0A7Y4H7N8</accession>
<dbReference type="InterPro" id="IPR038063">
    <property type="entry name" value="Transpep_catalytic_dom"/>
</dbReference>
<dbReference type="Gene3D" id="2.40.440.10">
    <property type="entry name" value="L,D-transpeptidase catalytic domain-like"/>
    <property type="match status" value="1"/>
</dbReference>
<evidence type="ECO:0000256" key="2">
    <source>
        <dbReference type="ARBA" id="ARBA00005992"/>
    </source>
</evidence>
<comment type="caution">
    <text evidence="11">The sequence shown here is derived from an EMBL/GenBank/DDBJ whole genome shotgun (WGS) entry which is preliminary data.</text>
</comment>
<keyword evidence="5 7" id="KW-0573">Peptidoglycan synthesis</keyword>
<dbReference type="GO" id="GO:0008360">
    <property type="term" value="P:regulation of cell shape"/>
    <property type="evidence" value="ECO:0007669"/>
    <property type="project" value="UniProtKB-UniRule"/>
</dbReference>
<dbReference type="InterPro" id="IPR050979">
    <property type="entry name" value="LD-transpeptidase"/>
</dbReference>
<dbReference type="PANTHER" id="PTHR30582">
    <property type="entry name" value="L,D-TRANSPEPTIDASE"/>
    <property type="match status" value="1"/>
</dbReference>
<feature type="domain" description="L,D-TPase catalytic" evidence="10">
    <location>
        <begin position="55"/>
        <end position="164"/>
    </location>
</feature>
<keyword evidence="12" id="KW-1185">Reference proteome</keyword>
<dbReference type="Pfam" id="PF03734">
    <property type="entry name" value="YkuD"/>
    <property type="match status" value="1"/>
</dbReference>
<keyword evidence="4 7" id="KW-0133">Cell shape</keyword>
<feature type="coiled-coil region" evidence="8">
    <location>
        <begin position="224"/>
        <end position="312"/>
    </location>
</feature>
<evidence type="ECO:0000256" key="6">
    <source>
        <dbReference type="ARBA" id="ARBA00023316"/>
    </source>
</evidence>
<evidence type="ECO:0000256" key="4">
    <source>
        <dbReference type="ARBA" id="ARBA00022960"/>
    </source>
</evidence>
<evidence type="ECO:0000313" key="12">
    <source>
        <dbReference type="Proteomes" id="UP000528734"/>
    </source>
</evidence>
<feature type="active site" description="Nucleophile" evidence="7">
    <location>
        <position position="140"/>
    </location>
</feature>
<gene>
    <name evidence="11" type="ORF">HCN50_21390</name>
</gene>
<dbReference type="NCBIfam" id="NF004785">
    <property type="entry name" value="PRK06132.1-2"/>
    <property type="match status" value="1"/>
</dbReference>
<dbReference type="GO" id="GO:0016740">
    <property type="term" value="F:transferase activity"/>
    <property type="evidence" value="ECO:0007669"/>
    <property type="project" value="UniProtKB-KW"/>
</dbReference>
<proteinExistence type="inferred from homology"/>
<keyword evidence="8" id="KW-0175">Coiled coil</keyword>
<dbReference type="GO" id="GO:0071555">
    <property type="term" value="P:cell wall organization"/>
    <property type="evidence" value="ECO:0007669"/>
    <property type="project" value="UniProtKB-UniRule"/>
</dbReference>
<dbReference type="PROSITE" id="PS52029">
    <property type="entry name" value="LD_TPASE"/>
    <property type="match status" value="1"/>
</dbReference>
<evidence type="ECO:0000313" key="11">
    <source>
        <dbReference type="EMBL" id="NOJ48772.1"/>
    </source>
</evidence>
<dbReference type="PANTHER" id="PTHR30582:SF2">
    <property type="entry name" value="L,D-TRANSPEPTIDASE YCIB-RELATED"/>
    <property type="match status" value="1"/>
</dbReference>
<evidence type="ECO:0000256" key="9">
    <source>
        <dbReference type="SAM" id="MobiDB-lite"/>
    </source>
</evidence>
<dbReference type="PIRSF" id="PIRSF029342">
    <property type="entry name" value="UCP029342_ErfK/YbiS/YcfS/YnhG"/>
    <property type="match status" value="1"/>
</dbReference>
<dbReference type="InterPro" id="IPR016915">
    <property type="entry name" value="UCP029342"/>
</dbReference>
<evidence type="ECO:0000256" key="5">
    <source>
        <dbReference type="ARBA" id="ARBA00022984"/>
    </source>
</evidence>
<dbReference type="SUPFAM" id="SSF141523">
    <property type="entry name" value="L,D-transpeptidase catalytic domain-like"/>
    <property type="match status" value="1"/>
</dbReference>
<reference evidence="11 12" key="1">
    <citation type="submission" date="2020-03" db="EMBL/GenBank/DDBJ databases">
        <title>Bradyrhizobium diversity isolated from nodules of Muelleranthus trifoliolatus.</title>
        <authorList>
            <person name="Klepa M."/>
            <person name="Helene L."/>
            <person name="Hungria M."/>
        </authorList>
    </citation>
    <scope>NUCLEOTIDE SEQUENCE [LARGE SCALE GENOMIC DNA]</scope>
    <source>
        <strain evidence="11 12">WSM 1744</strain>
    </source>
</reference>
<dbReference type="GO" id="GO:0071972">
    <property type="term" value="F:peptidoglycan L,D-transpeptidase activity"/>
    <property type="evidence" value="ECO:0007669"/>
    <property type="project" value="TreeGrafter"/>
</dbReference>
<feature type="active site" description="Proton donor/acceptor" evidence="7">
    <location>
        <position position="127"/>
    </location>
</feature>
<dbReference type="AlphaFoldDB" id="A0A7Y4H7N8"/>
<organism evidence="11 12">
    <name type="scientific">Bradyrhizobium archetypum</name>
    <dbReference type="NCBI Taxonomy" id="2721160"/>
    <lineage>
        <taxon>Bacteria</taxon>
        <taxon>Pseudomonadati</taxon>
        <taxon>Pseudomonadota</taxon>
        <taxon>Alphaproteobacteria</taxon>
        <taxon>Hyphomicrobiales</taxon>
        <taxon>Nitrobacteraceae</taxon>
        <taxon>Bradyrhizobium</taxon>
    </lineage>
</organism>
<name>A0A7Y4H7N8_9BRAD</name>
<keyword evidence="6 7" id="KW-0961">Cell wall biogenesis/degradation</keyword>